<organism evidence="1 2">
    <name type="scientific">Rhizophagus clarus</name>
    <dbReference type="NCBI Taxonomy" id="94130"/>
    <lineage>
        <taxon>Eukaryota</taxon>
        <taxon>Fungi</taxon>
        <taxon>Fungi incertae sedis</taxon>
        <taxon>Mucoromycota</taxon>
        <taxon>Glomeromycotina</taxon>
        <taxon>Glomeromycetes</taxon>
        <taxon>Glomerales</taxon>
        <taxon>Glomeraceae</taxon>
        <taxon>Rhizophagus</taxon>
    </lineage>
</organism>
<accession>A0A2Z6S2T1</accession>
<keyword evidence="2" id="KW-1185">Reference proteome</keyword>
<dbReference type="STRING" id="94130.A0A2Z6S2T1"/>
<sequence>MDLHQSYPGRNVSKHRDTKAMERFKCNGIIKISVDNLNNMASISMKHDFLHKRPANVEVSQDIKDFIKEHIDLLHREIYVQLVSKEWLNQENHNIILDETIPVPAIAFTTGLYEKLNQIGVKIRECGIDATYNTNNFGFELYTLEAEINRTGFLLAYLFLENNGRCGDGIRTEII</sequence>
<protein>
    <submittedName>
        <fullName evidence="1">Uncharacterized protein</fullName>
    </submittedName>
</protein>
<dbReference type="AlphaFoldDB" id="A0A2Z6S2T1"/>
<evidence type="ECO:0000313" key="2">
    <source>
        <dbReference type="Proteomes" id="UP000247702"/>
    </source>
</evidence>
<evidence type="ECO:0000313" key="1">
    <source>
        <dbReference type="EMBL" id="GBC05165.1"/>
    </source>
</evidence>
<proteinExistence type="predicted"/>
<comment type="caution">
    <text evidence="1">The sequence shown here is derived from an EMBL/GenBank/DDBJ whole genome shotgun (WGS) entry which is preliminary data.</text>
</comment>
<dbReference type="EMBL" id="BEXD01003990">
    <property type="protein sequence ID" value="GBC05165.1"/>
    <property type="molecule type" value="Genomic_DNA"/>
</dbReference>
<dbReference type="Proteomes" id="UP000247702">
    <property type="component" value="Unassembled WGS sequence"/>
</dbReference>
<name>A0A2Z6S2T1_9GLOM</name>
<reference evidence="1 2" key="1">
    <citation type="submission" date="2017-11" db="EMBL/GenBank/DDBJ databases">
        <title>The genome of Rhizophagus clarus HR1 reveals common genetic basis of auxotrophy among arbuscular mycorrhizal fungi.</title>
        <authorList>
            <person name="Kobayashi Y."/>
        </authorList>
    </citation>
    <scope>NUCLEOTIDE SEQUENCE [LARGE SCALE GENOMIC DNA]</scope>
    <source>
        <strain evidence="1 2">HR1</strain>
    </source>
</reference>
<gene>
    <name evidence="1" type="ORF">RclHR1_06070001</name>
</gene>